<organism evidence="5">
    <name type="scientific">Tanacetum cinerariifolium</name>
    <name type="common">Dalmatian daisy</name>
    <name type="synonym">Chrysanthemum cinerariifolium</name>
    <dbReference type="NCBI Taxonomy" id="118510"/>
    <lineage>
        <taxon>Eukaryota</taxon>
        <taxon>Viridiplantae</taxon>
        <taxon>Streptophyta</taxon>
        <taxon>Embryophyta</taxon>
        <taxon>Tracheophyta</taxon>
        <taxon>Spermatophyta</taxon>
        <taxon>Magnoliopsida</taxon>
        <taxon>eudicotyledons</taxon>
        <taxon>Gunneridae</taxon>
        <taxon>Pentapetalae</taxon>
        <taxon>asterids</taxon>
        <taxon>campanulids</taxon>
        <taxon>Asterales</taxon>
        <taxon>Asteraceae</taxon>
        <taxon>Asteroideae</taxon>
        <taxon>Anthemideae</taxon>
        <taxon>Anthemidinae</taxon>
        <taxon>Tanacetum</taxon>
    </lineage>
</organism>
<dbReference type="EMBL" id="BKCJ010112223">
    <property type="protein sequence ID" value="GEX50438.1"/>
    <property type="molecule type" value="Genomic_DNA"/>
</dbReference>
<name>A0A699H6V8_TANCI</name>
<dbReference type="InterPro" id="IPR027417">
    <property type="entry name" value="P-loop_NTPase"/>
</dbReference>
<dbReference type="InterPro" id="IPR010285">
    <property type="entry name" value="DNA_helicase_pif1-like_DEAD"/>
</dbReference>
<comment type="cofactor">
    <cofactor evidence="1">
        <name>Mg(2+)</name>
        <dbReference type="ChEBI" id="CHEBI:18420"/>
    </cofactor>
</comment>
<feature type="region of interest" description="Disordered" evidence="2">
    <location>
        <begin position="1220"/>
        <end position="1241"/>
    </location>
</feature>
<dbReference type="GO" id="GO:0006310">
    <property type="term" value="P:DNA recombination"/>
    <property type="evidence" value="ECO:0007669"/>
    <property type="project" value="UniProtKB-KW"/>
</dbReference>
<dbReference type="GO" id="GO:0043139">
    <property type="term" value="F:5'-3' DNA helicase activity"/>
    <property type="evidence" value="ECO:0007669"/>
    <property type="project" value="UniProtKB-EC"/>
</dbReference>
<evidence type="ECO:0000256" key="1">
    <source>
        <dbReference type="RuleBase" id="RU363044"/>
    </source>
</evidence>
<keyword evidence="1" id="KW-0234">DNA repair</keyword>
<dbReference type="InterPro" id="IPR049163">
    <property type="entry name" value="Pif1-like_2B_dom"/>
</dbReference>
<keyword evidence="1" id="KW-0233">DNA recombination</keyword>
<dbReference type="Pfam" id="PF21530">
    <property type="entry name" value="Pif1_2B_dom"/>
    <property type="match status" value="1"/>
</dbReference>
<feature type="domain" description="DNA helicase Pif1-like DEAD-box helicase" evidence="3">
    <location>
        <begin position="715"/>
        <end position="912"/>
    </location>
</feature>
<evidence type="ECO:0000259" key="4">
    <source>
        <dbReference type="Pfam" id="PF21530"/>
    </source>
</evidence>
<dbReference type="GO" id="GO:0000723">
    <property type="term" value="P:telomere maintenance"/>
    <property type="evidence" value="ECO:0007669"/>
    <property type="project" value="InterPro"/>
</dbReference>
<keyword evidence="1 5" id="KW-0347">Helicase</keyword>
<accession>A0A699H6V8</accession>
<dbReference type="Pfam" id="PF05970">
    <property type="entry name" value="PIF1"/>
    <property type="match status" value="1"/>
</dbReference>
<dbReference type="PANTHER" id="PTHR10492:SF96">
    <property type="entry name" value="ATP-DEPENDENT DNA HELICASE"/>
    <property type="match status" value="1"/>
</dbReference>
<dbReference type="GO" id="GO:0016787">
    <property type="term" value="F:hydrolase activity"/>
    <property type="evidence" value="ECO:0007669"/>
    <property type="project" value="UniProtKB-KW"/>
</dbReference>
<proteinExistence type="inferred from homology"/>
<evidence type="ECO:0000313" key="5">
    <source>
        <dbReference type="EMBL" id="GEX50438.1"/>
    </source>
</evidence>
<dbReference type="PANTHER" id="PTHR10492">
    <property type="match status" value="1"/>
</dbReference>
<dbReference type="GO" id="GO:0006281">
    <property type="term" value="P:DNA repair"/>
    <property type="evidence" value="ECO:0007669"/>
    <property type="project" value="UniProtKB-KW"/>
</dbReference>
<keyword evidence="1" id="KW-0547">Nucleotide-binding</keyword>
<keyword evidence="1" id="KW-0227">DNA damage</keyword>
<evidence type="ECO:0000259" key="3">
    <source>
        <dbReference type="Pfam" id="PF05970"/>
    </source>
</evidence>
<dbReference type="Gene3D" id="3.40.50.300">
    <property type="entry name" value="P-loop containing nucleotide triphosphate hydrolases"/>
    <property type="match status" value="1"/>
</dbReference>
<comment type="caution">
    <text evidence="5">The sequence shown here is derived from an EMBL/GenBank/DDBJ whole genome shotgun (WGS) entry which is preliminary data.</text>
</comment>
<comment type="similarity">
    <text evidence="1">Belongs to the helicase family.</text>
</comment>
<dbReference type="GO" id="GO:0005524">
    <property type="term" value="F:ATP binding"/>
    <property type="evidence" value="ECO:0007669"/>
    <property type="project" value="UniProtKB-KW"/>
</dbReference>
<keyword evidence="1" id="KW-0378">Hydrolase</keyword>
<protein>
    <recommendedName>
        <fullName evidence="1">ATP-dependent DNA helicase</fullName>
        <ecNumber evidence="1">5.6.2.3</ecNumber>
    </recommendedName>
</protein>
<gene>
    <name evidence="5" type="ORF">Tci_322413</name>
</gene>
<dbReference type="SUPFAM" id="SSF52540">
    <property type="entry name" value="P-loop containing nucleoside triphosphate hydrolases"/>
    <property type="match status" value="2"/>
</dbReference>
<reference evidence="5" key="1">
    <citation type="journal article" date="2019" name="Sci. Rep.">
        <title>Draft genome of Tanacetum cinerariifolium, the natural source of mosquito coil.</title>
        <authorList>
            <person name="Yamashiro T."/>
            <person name="Shiraishi A."/>
            <person name="Satake H."/>
            <person name="Nakayama K."/>
        </authorList>
    </citation>
    <scope>NUCLEOTIDE SEQUENCE</scope>
</reference>
<keyword evidence="1" id="KW-0067">ATP-binding</keyword>
<evidence type="ECO:0000256" key="2">
    <source>
        <dbReference type="SAM" id="MobiDB-lite"/>
    </source>
</evidence>
<feature type="domain" description="DNA helicase Pif1-like 2B" evidence="4">
    <location>
        <begin position="975"/>
        <end position="1021"/>
    </location>
</feature>
<sequence>MLKLDVLDIVLIGYGPGCDVPSIGTPLASCSGWISGLYLDVFLKCSEFCGVKLQRECSTTFRVIFGRVSKVFSGFWKVPCVQQDMGLRGDGLDKRKLQPSGHSDIFEAYLALCSTDAGSRCSISLSQITANFNSNLVHTSFSSLCGPSVSVLDRSFHANLNAVTIIAGSQNSYPISRDGGNTRVNCQLGSTIGVSNNGSSASHHARNVQVRPRLISAASVPSTSRRTGRRVLTSASTVDTTSVARAGTSYTYSDFEDCDRRCRYCGASFWCARIQMQPPHEPPECIKSLFGNKHFMENIRTYSQMFAITSFGANIDESINARKGLMHHFRGIDNSQLEPGIVKGLIHFLDAHNELVQLFRTVRDKCRELDIPEFKIRLYKTKGARGYELPTLNTLGEMVFESGITDNANFDVIIQHRDGSTQKVNKLYPSYMSLQFPLLFIYGQPWRDTIPTVFEQKIQALIAFLKEQRIFGNVDSASRIRIDEDVDRFISAELPDPIIDPEGYNVVLELMMHGPCGAVNLKAACMKGDKCSMKFPKKFNQKTFFDEHGHVHYRRRDTTYWRILKFDIHRREIAVQILVVYLEDMQRITFRDKDRLKSVIDLPGKKSTTLTKWFAFNEANEVGRHLSYLEFPSNLRGELLFSRMLLCHQKGYRDFWEVQTVKGVFYLTYRAACQALGLLGDDKEWEISFEEACGPATPEELRFLFSHILFYCDVLIFVYGHGGTGKTFLWKTIISSPRCEGNIVLAVASSGIASLLLPSDHTAHSIFKLPFELTDESLCKITKNTQLGKLLADTDHIIWDEAPMNDRCCFEALDKNLRDIVDKPSSLSGRKSVLLGGDFRQTLLVKKGTSKMEVIASCLSESALWPSFKVFTLKYNMSLARPDISLEERSLVNSFASWSLDIGDGKISEPVEEDPENTSWVHILPAYYLPPDEQDIINSKVLAMVPGESTIYMSEDKATPTENDGAETEMLYPIEHLNTLKLPGFPPHQLELKVGAPVMLLRNVNIAGRLCNGMRMIVRQLITKLIEVKIIIGTRGNAIQANMALKETDYFDAKLEMRLAYRISNFSCEATSRFQQTLENEASLRFETKIVEFEFQVVNYEREISHFKNLFDSITSNRAHAKLHSLIYENAKLRAWLFENTSESMNNTSRTSVTPHVDKPKLLAVTHYSKKLHASIPSHSVPQPREFNVVKHRNHHVTFKENVSSDTVNASYTGLVHTARTRRPQPKGISRNDRVLSASKSSEVKKNVTVEDHHRILLLSKNQKTMSSECNNIKLAIQNDKSEIVCEVAFMRNTCFIRDLDGVDLLKGNRSTNLYTINLYDMASASPIGKKQKSLLPTQTSLFLLRFLQPDGIKSTKA</sequence>
<comment type="catalytic activity">
    <reaction evidence="1">
        <text>ATP + H2O = ADP + phosphate + H(+)</text>
        <dbReference type="Rhea" id="RHEA:13065"/>
        <dbReference type="ChEBI" id="CHEBI:15377"/>
        <dbReference type="ChEBI" id="CHEBI:15378"/>
        <dbReference type="ChEBI" id="CHEBI:30616"/>
        <dbReference type="ChEBI" id="CHEBI:43474"/>
        <dbReference type="ChEBI" id="CHEBI:456216"/>
        <dbReference type="EC" id="5.6.2.3"/>
    </reaction>
</comment>
<dbReference type="EC" id="5.6.2.3" evidence="1"/>